<dbReference type="Pfam" id="PF13185">
    <property type="entry name" value="GAF_2"/>
    <property type="match status" value="1"/>
</dbReference>
<dbReference type="Gene3D" id="1.10.10.10">
    <property type="entry name" value="Winged helix-like DNA-binding domain superfamily/Winged helix DNA-binding domain"/>
    <property type="match status" value="1"/>
</dbReference>
<dbReference type="PROSITE" id="PS50921">
    <property type="entry name" value="ANTAR"/>
    <property type="match status" value="1"/>
</dbReference>
<evidence type="ECO:0000256" key="2">
    <source>
        <dbReference type="ARBA" id="ARBA00022777"/>
    </source>
</evidence>
<keyword evidence="1" id="KW-0808">Transferase</keyword>
<keyword evidence="4" id="KW-0804">Transcription</keyword>
<sequence>MTPEEPSATDDPKPPAAHPADRPDGLVRYTTVTKMHEPGTPDLTGLLLSTRTLESFLEALARSAMDCALGSDGCGITLQRGRRPLTVASAGKSAERLDERQYGQDDGPCLEALRTGHEVSVTDMSTDDRWDGYPAFAAAEGTYSSYSIPLAQRGDTAGALNLYAPTTRAFTDIDVMALRSLAAEASGAIALAQQMADAHEYAADLKAALDSRRVIDQAIGVVMAQQRCAPQQAFQLLRQASQHRNVKLRDLCEQLIGRFGGTGQAPDLRPRQ</sequence>
<organism evidence="7 8">
    <name type="scientific">Actinacidiphila reveromycinica</name>
    <dbReference type="NCBI Taxonomy" id="659352"/>
    <lineage>
        <taxon>Bacteria</taxon>
        <taxon>Bacillati</taxon>
        <taxon>Actinomycetota</taxon>
        <taxon>Actinomycetes</taxon>
        <taxon>Kitasatosporales</taxon>
        <taxon>Streptomycetaceae</taxon>
        <taxon>Actinacidiphila</taxon>
    </lineage>
</organism>
<dbReference type="KEGG" id="arev:RVR_302"/>
<accession>A0A7U3UMV2</accession>
<dbReference type="InterPro" id="IPR005561">
    <property type="entry name" value="ANTAR"/>
</dbReference>
<dbReference type="EMBL" id="AP018365">
    <property type="protein sequence ID" value="BBA95446.1"/>
    <property type="molecule type" value="Genomic_DNA"/>
</dbReference>
<gene>
    <name evidence="7" type="ORF">RVR_302</name>
</gene>
<evidence type="ECO:0000256" key="3">
    <source>
        <dbReference type="ARBA" id="ARBA00023015"/>
    </source>
</evidence>
<reference evidence="7 8" key="1">
    <citation type="journal article" date="2010" name="J. Bacteriol.">
        <title>Biochemical characterization of a novel indole prenyltransferase from Streptomyces sp. SN-593.</title>
        <authorList>
            <person name="Takahashi S."/>
            <person name="Takagi H."/>
            <person name="Toyoda A."/>
            <person name="Uramoto M."/>
            <person name="Nogawa T."/>
            <person name="Ueki M."/>
            <person name="Sakaki Y."/>
            <person name="Osada H."/>
        </authorList>
    </citation>
    <scope>NUCLEOTIDE SEQUENCE [LARGE SCALE GENOMIC DNA]</scope>
    <source>
        <strain evidence="7 8">SN-593</strain>
    </source>
</reference>
<dbReference type="SUPFAM" id="SSF52172">
    <property type="entry name" value="CheY-like"/>
    <property type="match status" value="1"/>
</dbReference>
<name>A0A7U3UMV2_9ACTN</name>
<reference evidence="7 8" key="2">
    <citation type="journal article" date="2011" name="J. Antibiot.">
        <title>Furaquinocins I and J: novel polyketide isoprenoid hybrid compounds from Streptomyces reveromyceticus SN-593.</title>
        <authorList>
            <person name="Panthee S."/>
            <person name="Takahashi S."/>
            <person name="Takagi H."/>
            <person name="Nogawa T."/>
            <person name="Oowada E."/>
            <person name="Uramoto M."/>
            <person name="Osada H."/>
        </authorList>
    </citation>
    <scope>NUCLEOTIDE SEQUENCE [LARGE SCALE GENOMIC DNA]</scope>
    <source>
        <strain evidence="7 8">SN-593</strain>
    </source>
</reference>
<evidence type="ECO:0000259" key="6">
    <source>
        <dbReference type="PROSITE" id="PS50921"/>
    </source>
</evidence>
<dbReference type="SMART" id="SM01012">
    <property type="entry name" value="ANTAR"/>
    <property type="match status" value="1"/>
</dbReference>
<dbReference type="InterPro" id="IPR003018">
    <property type="entry name" value="GAF"/>
</dbReference>
<dbReference type="GO" id="GO:0016301">
    <property type="term" value="F:kinase activity"/>
    <property type="evidence" value="ECO:0007669"/>
    <property type="project" value="UniProtKB-KW"/>
</dbReference>
<dbReference type="SUPFAM" id="SSF55781">
    <property type="entry name" value="GAF domain-like"/>
    <property type="match status" value="1"/>
</dbReference>
<reference evidence="7 8" key="3">
    <citation type="journal article" date="2011" name="Nat. Chem. Biol.">
        <title>Reveromycin A biosynthesis uses RevG and RevJ for stereospecific spiroacetal formation.</title>
        <authorList>
            <person name="Takahashi S."/>
            <person name="Toyoda A."/>
            <person name="Sekiyama Y."/>
            <person name="Takagi H."/>
            <person name="Nogawa T."/>
            <person name="Uramoto M."/>
            <person name="Suzuki R."/>
            <person name="Koshino H."/>
            <person name="Kumano T."/>
            <person name="Panthee S."/>
            <person name="Dairi T."/>
            <person name="Ishikawa J."/>
            <person name="Ikeda H."/>
            <person name="Sakaki Y."/>
            <person name="Osada H."/>
        </authorList>
    </citation>
    <scope>NUCLEOTIDE SEQUENCE [LARGE SCALE GENOMIC DNA]</scope>
    <source>
        <strain evidence="7 8">SN-593</strain>
    </source>
</reference>
<dbReference type="Pfam" id="PF03861">
    <property type="entry name" value="ANTAR"/>
    <property type="match status" value="1"/>
</dbReference>
<protein>
    <submittedName>
        <fullName evidence="7">Putative transcription antitermination regulator</fullName>
    </submittedName>
</protein>
<feature type="region of interest" description="Disordered" evidence="5">
    <location>
        <begin position="1"/>
        <end position="24"/>
    </location>
</feature>
<evidence type="ECO:0000256" key="5">
    <source>
        <dbReference type="SAM" id="MobiDB-lite"/>
    </source>
</evidence>
<feature type="domain" description="ANTAR" evidence="6">
    <location>
        <begin position="195"/>
        <end position="256"/>
    </location>
</feature>
<evidence type="ECO:0000313" key="7">
    <source>
        <dbReference type="EMBL" id="BBA95446.1"/>
    </source>
</evidence>
<dbReference type="Gene3D" id="3.30.450.40">
    <property type="match status" value="1"/>
</dbReference>
<keyword evidence="8" id="KW-1185">Reference proteome</keyword>
<dbReference type="Proteomes" id="UP000595703">
    <property type="component" value="Chromosome"/>
</dbReference>
<dbReference type="InterPro" id="IPR036388">
    <property type="entry name" value="WH-like_DNA-bd_sf"/>
</dbReference>
<dbReference type="InterPro" id="IPR029016">
    <property type="entry name" value="GAF-like_dom_sf"/>
</dbReference>
<keyword evidence="3" id="KW-0805">Transcription regulation</keyword>
<dbReference type="AlphaFoldDB" id="A0A7U3UMV2"/>
<dbReference type="GO" id="GO:0003723">
    <property type="term" value="F:RNA binding"/>
    <property type="evidence" value="ECO:0007669"/>
    <property type="project" value="InterPro"/>
</dbReference>
<reference evidence="7 8" key="4">
    <citation type="journal article" date="2020" name="Sci. Rep.">
        <title>beta-carboline chemical signals induce reveromycin production through a LuxR family regulator in Streptomyces sp. SN-593.</title>
        <authorList>
            <person name="Panthee S."/>
            <person name="Kito N."/>
            <person name="Hayashi T."/>
            <person name="Shimizu T."/>
            <person name="Ishikawa J."/>
            <person name="Hamamoto H."/>
            <person name="Osada H."/>
            <person name="Takahashi S."/>
        </authorList>
    </citation>
    <scope>NUCLEOTIDE SEQUENCE [LARGE SCALE GENOMIC DNA]</scope>
    <source>
        <strain evidence="7 8">SN-593</strain>
    </source>
</reference>
<evidence type="ECO:0000256" key="1">
    <source>
        <dbReference type="ARBA" id="ARBA00022679"/>
    </source>
</evidence>
<dbReference type="InterPro" id="IPR012074">
    <property type="entry name" value="GAF_ANTAR"/>
</dbReference>
<proteinExistence type="predicted"/>
<dbReference type="PIRSF" id="PIRSF036625">
    <property type="entry name" value="GAF_ANTAR"/>
    <property type="match status" value="1"/>
</dbReference>
<dbReference type="SMART" id="SM00065">
    <property type="entry name" value="GAF"/>
    <property type="match status" value="1"/>
</dbReference>
<evidence type="ECO:0000256" key="4">
    <source>
        <dbReference type="ARBA" id="ARBA00023163"/>
    </source>
</evidence>
<dbReference type="InterPro" id="IPR011006">
    <property type="entry name" value="CheY-like_superfamily"/>
</dbReference>
<keyword evidence="2" id="KW-0418">Kinase</keyword>
<evidence type="ECO:0000313" key="8">
    <source>
        <dbReference type="Proteomes" id="UP000595703"/>
    </source>
</evidence>